<evidence type="ECO:0000259" key="2">
    <source>
        <dbReference type="PROSITE" id="PS51205"/>
    </source>
</evidence>
<dbReference type="InterPro" id="IPR051984">
    <property type="entry name" value="Alsin"/>
</dbReference>
<dbReference type="Pfam" id="PF02493">
    <property type="entry name" value="MORN"/>
    <property type="match status" value="6"/>
</dbReference>
<keyword evidence="4" id="KW-1185">Reference proteome</keyword>
<dbReference type="InterPro" id="IPR057248">
    <property type="entry name" value="Alsin-like_PH"/>
</dbReference>
<keyword evidence="1" id="KW-0677">Repeat</keyword>
<comment type="caution">
    <text evidence="3">The sequence shown here is derived from an EMBL/GenBank/DDBJ whole genome shotgun (WGS) entry which is preliminary data.</text>
</comment>
<dbReference type="Proteomes" id="UP000584880">
    <property type="component" value="Unassembled WGS sequence"/>
</dbReference>
<dbReference type="SUPFAM" id="SSF109993">
    <property type="entry name" value="VPS9 domain"/>
    <property type="match status" value="1"/>
</dbReference>
<dbReference type="AlphaFoldDB" id="A0A7K6CG23"/>
<dbReference type="GO" id="GO:0031410">
    <property type="term" value="C:cytoplasmic vesicle"/>
    <property type="evidence" value="ECO:0007669"/>
    <property type="project" value="TreeGrafter"/>
</dbReference>
<accession>A0A7K6CG23</accession>
<name>A0A7K6CG23_PTIVI</name>
<dbReference type="GO" id="GO:0005085">
    <property type="term" value="F:guanyl-nucleotide exchange factor activity"/>
    <property type="evidence" value="ECO:0007669"/>
    <property type="project" value="TreeGrafter"/>
</dbReference>
<evidence type="ECO:0000313" key="4">
    <source>
        <dbReference type="Proteomes" id="UP000584880"/>
    </source>
</evidence>
<dbReference type="GO" id="GO:0031267">
    <property type="term" value="F:small GTPase binding"/>
    <property type="evidence" value="ECO:0007669"/>
    <property type="project" value="TreeGrafter"/>
</dbReference>
<gene>
    <name evidence="3" type="primary">Als2cl</name>
    <name evidence="3" type="ORF">PTIVIO_R02899</name>
</gene>
<sequence length="820" mass="93959">VVVHGFEQATRSKSEAWKRHKPVLKQFLRDFTPESSTAPALHAALHRPIRKHIWEYIELLSQLHRDLPEGSERDVVGTAIREYGKLESFVGQVLDEASFTKGLWKSLGCKFTEMLCVPERRLLEDSRNVPIASSGNRSERILLFDDVLVLIQGNSFQSFDLKLVWVDEDYGEKSAPGLYGLRVTTPEETFVLCAGDPRATVVWHWKLAQAVRQALNGKRDFPLWGRSGEGAEPPARRFFSYGFRPRGRLGAATYEGEWLRGKPHGKGTLKWRDGRNHVGDFRDGLEHGFGICLVPRRSEDRYDCYKCHWFQGRMRGYGICEYGNDVVYKGYFRDDARQGFGILEDFSAERPFRYTGHWENNRKNGYGVWEDRERGERYIGMWLDDHRHGPGIVVTQSGICYQRTFHADKMVGSGILLLEDDSVYEGNFTEELTFLGKGKLSFANGFVLEGTFSNRSGQGLQTHGILNTSGEQPDGNVGKIQLGLKEFPVEKRWKGIYDQFLEFLRSGCKEETEESFTGFHIQTSKELRKSQEYLLCQRGAEDVSWKIEDILEELVQHQEPESLRGYLEKALKSSLHPLGKLLRALTGVFQATYSGIGANRHLLSMAQEEVKFYAKKIWEFYQGLLRVALEQRGQAPPASVDADPSEPKGSGMILPLILPCFYPELFMLYMLYHEREDDLYCQGIVDLSLFPDIKLLEFLDVQKHLWPLKDLTLTTDQRRSLTKDKCFLSATECLQKLITTVDPREKLEILQKTYEEIEATVSRVLDKEYKLPMDDLLPLLMFVVSRAKIQHLGAEIHLIRDLMDPANQGGMFDFLLTALE</sequence>
<dbReference type="InterPro" id="IPR003123">
    <property type="entry name" value="VPS9"/>
</dbReference>
<proteinExistence type="predicted"/>
<dbReference type="InterPro" id="IPR037191">
    <property type="entry name" value="VPS9_dom_sf"/>
</dbReference>
<feature type="domain" description="VPS9" evidence="2">
    <location>
        <begin position="689"/>
        <end position="820"/>
    </location>
</feature>
<dbReference type="Pfam" id="PF02204">
    <property type="entry name" value="VPS9"/>
    <property type="match status" value="1"/>
</dbReference>
<feature type="non-terminal residue" evidence="3">
    <location>
        <position position="820"/>
    </location>
</feature>
<dbReference type="Pfam" id="PF25383">
    <property type="entry name" value="PH_alsin"/>
    <property type="match status" value="1"/>
</dbReference>
<dbReference type="SUPFAM" id="SSF82185">
    <property type="entry name" value="Histone H3 K4-specific methyltransferase SET7/9 N-terminal domain"/>
    <property type="match status" value="2"/>
</dbReference>
<dbReference type="EMBL" id="VZRJ01011335">
    <property type="protein sequence ID" value="NWV12995.1"/>
    <property type="molecule type" value="Genomic_DNA"/>
</dbReference>
<dbReference type="PANTHER" id="PTHR46089:SF1">
    <property type="entry name" value="ALS2 C-TERMINAL-LIKE PROTEIN"/>
    <property type="match status" value="1"/>
</dbReference>
<dbReference type="PANTHER" id="PTHR46089">
    <property type="entry name" value="ALSIN HOMOLOG"/>
    <property type="match status" value="1"/>
</dbReference>
<organism evidence="3 4">
    <name type="scientific">Ptilonorhynchus violaceus</name>
    <name type="common">Satin bowerbird</name>
    <name type="synonym">Pyrrhocorax violaceus</name>
    <dbReference type="NCBI Taxonomy" id="28724"/>
    <lineage>
        <taxon>Eukaryota</taxon>
        <taxon>Metazoa</taxon>
        <taxon>Chordata</taxon>
        <taxon>Craniata</taxon>
        <taxon>Vertebrata</taxon>
        <taxon>Euteleostomi</taxon>
        <taxon>Archelosauria</taxon>
        <taxon>Archosauria</taxon>
        <taxon>Dinosauria</taxon>
        <taxon>Saurischia</taxon>
        <taxon>Theropoda</taxon>
        <taxon>Coelurosauria</taxon>
        <taxon>Aves</taxon>
        <taxon>Neognathae</taxon>
        <taxon>Neoaves</taxon>
        <taxon>Telluraves</taxon>
        <taxon>Australaves</taxon>
        <taxon>Passeriformes</taxon>
        <taxon>Ptilonorhynchidae</taxon>
        <taxon>Ptilonorhynchus</taxon>
    </lineage>
</organism>
<dbReference type="Gene3D" id="1.20.1050.80">
    <property type="entry name" value="VPS9 domain"/>
    <property type="match status" value="1"/>
</dbReference>
<evidence type="ECO:0000313" key="3">
    <source>
        <dbReference type="EMBL" id="NWV12995.1"/>
    </source>
</evidence>
<dbReference type="Gene3D" id="2.20.110.10">
    <property type="entry name" value="Histone H3 K4-specific methyltransferase SET7/9 N-terminal domain"/>
    <property type="match status" value="2"/>
</dbReference>
<reference evidence="3 4" key="1">
    <citation type="submission" date="2019-09" db="EMBL/GenBank/DDBJ databases">
        <title>Bird 10,000 Genomes (B10K) Project - Family phase.</title>
        <authorList>
            <person name="Zhang G."/>
        </authorList>
    </citation>
    <scope>NUCLEOTIDE SEQUENCE [LARGE SCALE GENOMIC DNA]</scope>
    <source>
        <strain evidence="3">B10K-DU-012-10</strain>
        <tissue evidence="3">Blood</tissue>
    </source>
</reference>
<dbReference type="InterPro" id="IPR003409">
    <property type="entry name" value="MORN"/>
</dbReference>
<dbReference type="GO" id="GO:0016197">
    <property type="term" value="P:endosomal transport"/>
    <property type="evidence" value="ECO:0007669"/>
    <property type="project" value="TreeGrafter"/>
</dbReference>
<feature type="non-terminal residue" evidence="3">
    <location>
        <position position="1"/>
    </location>
</feature>
<evidence type="ECO:0000256" key="1">
    <source>
        <dbReference type="ARBA" id="ARBA00022737"/>
    </source>
</evidence>
<dbReference type="SMART" id="SM00698">
    <property type="entry name" value="MORN"/>
    <property type="match status" value="6"/>
</dbReference>
<protein>
    <submittedName>
        <fullName evidence="3">AL2CL protein</fullName>
    </submittedName>
</protein>
<dbReference type="PROSITE" id="PS51205">
    <property type="entry name" value="VPS9"/>
    <property type="match status" value="1"/>
</dbReference>